<dbReference type="PANTHER" id="PTHR34219:SF1">
    <property type="entry name" value="PEPSY DOMAIN-CONTAINING PROTEIN"/>
    <property type="match status" value="1"/>
</dbReference>
<comment type="caution">
    <text evidence="3">The sequence shown here is derived from an EMBL/GenBank/DDBJ whole genome shotgun (WGS) entry which is preliminary data.</text>
</comment>
<reference evidence="3 4" key="1">
    <citation type="submission" date="2019-02" db="EMBL/GenBank/DDBJ databases">
        <title>Deep-cultivation of Planctomycetes and their phenomic and genomic characterization uncovers novel biology.</title>
        <authorList>
            <person name="Wiegand S."/>
            <person name="Jogler M."/>
            <person name="Boedeker C."/>
            <person name="Pinto D."/>
            <person name="Vollmers J."/>
            <person name="Rivas-Marin E."/>
            <person name="Kohn T."/>
            <person name="Peeters S.H."/>
            <person name="Heuer A."/>
            <person name="Rast P."/>
            <person name="Oberbeckmann S."/>
            <person name="Bunk B."/>
            <person name="Jeske O."/>
            <person name="Meyerdierks A."/>
            <person name="Storesund J.E."/>
            <person name="Kallscheuer N."/>
            <person name="Luecker S."/>
            <person name="Lage O.M."/>
            <person name="Pohl T."/>
            <person name="Merkel B.J."/>
            <person name="Hornburger P."/>
            <person name="Mueller R.-W."/>
            <person name="Bruemmer F."/>
            <person name="Labrenz M."/>
            <person name="Spormann A.M."/>
            <person name="Op Den Camp H."/>
            <person name="Overmann J."/>
            <person name="Amann R."/>
            <person name="Jetten M.S.M."/>
            <person name="Mascher T."/>
            <person name="Medema M.H."/>
            <person name="Devos D.P."/>
            <person name="Kaster A.-K."/>
            <person name="Ovreas L."/>
            <person name="Rohde M."/>
            <person name="Galperin M.Y."/>
            <person name="Jogler C."/>
        </authorList>
    </citation>
    <scope>NUCLEOTIDE SEQUENCE [LARGE SCALE GENOMIC DNA]</scope>
    <source>
        <strain evidence="3 4">Enr8</strain>
    </source>
</reference>
<keyword evidence="2" id="KW-0472">Membrane</keyword>
<name>A0A5C5UTE2_9BACT</name>
<dbReference type="AlphaFoldDB" id="A0A5C5UTE2"/>
<proteinExistence type="predicted"/>
<keyword evidence="2" id="KW-1133">Transmembrane helix</keyword>
<feature type="region of interest" description="Disordered" evidence="1">
    <location>
        <begin position="1"/>
        <end position="21"/>
    </location>
</feature>
<feature type="transmembrane region" description="Helical" evidence="2">
    <location>
        <begin position="422"/>
        <end position="453"/>
    </location>
</feature>
<feature type="transmembrane region" description="Helical" evidence="2">
    <location>
        <begin position="237"/>
        <end position="260"/>
    </location>
</feature>
<dbReference type="InterPro" id="IPR005625">
    <property type="entry name" value="PepSY-ass_TM"/>
</dbReference>
<feature type="transmembrane region" description="Helical" evidence="2">
    <location>
        <begin position="40"/>
        <end position="64"/>
    </location>
</feature>
<dbReference type="Proteomes" id="UP000318878">
    <property type="component" value="Unassembled WGS sequence"/>
</dbReference>
<dbReference type="Pfam" id="PF03929">
    <property type="entry name" value="PepSY_TM"/>
    <property type="match status" value="1"/>
</dbReference>
<feature type="transmembrane region" description="Helical" evidence="2">
    <location>
        <begin position="381"/>
        <end position="402"/>
    </location>
</feature>
<sequence>MNDPFVSLETPARPQVSAESSASASKKSAASQLYQVVWRWHFYAGILTAPIFWIVTITGALYVFQTELTASRDQSLREVAVGEERISYERLRELAAAEVAPIELEGIMVSPDPSRSVAFVAPTEMHDPAREEERDHDHGREKHRHIYLDPYTGEVLGSKIAEDDFFAIVLSLHRSLMMGTTGRILSELATSWGLLLLATGVYLWWPRGKKNVGVWVPRVKGKLYAVLRDWHAVSGLYFVPLAVIVMGTGLFFAVVMGSAFNASVKAAGHWAPKWFGPAVSAPVAEGAEPASLDQVMSTLLSHSRGKDDLIPVRFVTNPKDAYKAFLIQDDDKNKLRMVSVDQYTAETIDVVDAADNPFLYRVRVWAVSIHMGKIFGMPTKILALVTSIALFLLSVTGVWMWWKRRPKGRTGFPRRPATGAMPAWGWLVILVAAILLPVAGISMLAVALIDLLWGKIDRMRGAA</sequence>
<gene>
    <name evidence="3" type="ORF">Enr8_48720</name>
</gene>
<dbReference type="OrthoDB" id="111691at2"/>
<organism evidence="3 4">
    <name type="scientific">Blastopirellula retiformator</name>
    <dbReference type="NCBI Taxonomy" id="2527970"/>
    <lineage>
        <taxon>Bacteria</taxon>
        <taxon>Pseudomonadati</taxon>
        <taxon>Planctomycetota</taxon>
        <taxon>Planctomycetia</taxon>
        <taxon>Pirellulales</taxon>
        <taxon>Pirellulaceae</taxon>
        <taxon>Blastopirellula</taxon>
    </lineage>
</organism>
<dbReference type="EMBL" id="SJPF01000007">
    <property type="protein sequence ID" value="TWT29684.1"/>
    <property type="molecule type" value="Genomic_DNA"/>
</dbReference>
<dbReference type="RefSeq" id="WP_146436644.1">
    <property type="nucleotide sequence ID" value="NZ_SJPF01000007.1"/>
</dbReference>
<protein>
    <submittedName>
        <fullName evidence="3">PepSY-associated TM helix</fullName>
    </submittedName>
</protein>
<evidence type="ECO:0000313" key="4">
    <source>
        <dbReference type="Proteomes" id="UP000318878"/>
    </source>
</evidence>
<accession>A0A5C5UTE2</accession>
<keyword evidence="2" id="KW-0812">Transmembrane</keyword>
<dbReference type="PANTHER" id="PTHR34219">
    <property type="entry name" value="IRON-REGULATED INNER MEMBRANE PROTEIN-RELATED"/>
    <property type="match status" value="1"/>
</dbReference>
<feature type="transmembrane region" description="Helical" evidence="2">
    <location>
        <begin position="184"/>
        <end position="205"/>
    </location>
</feature>
<evidence type="ECO:0000313" key="3">
    <source>
        <dbReference type="EMBL" id="TWT29684.1"/>
    </source>
</evidence>
<evidence type="ECO:0000256" key="2">
    <source>
        <dbReference type="SAM" id="Phobius"/>
    </source>
</evidence>
<keyword evidence="4" id="KW-1185">Reference proteome</keyword>
<evidence type="ECO:0000256" key="1">
    <source>
        <dbReference type="SAM" id="MobiDB-lite"/>
    </source>
</evidence>